<dbReference type="AlphaFoldDB" id="A0A5B0WRT3"/>
<evidence type="ECO:0000313" key="14">
    <source>
        <dbReference type="EMBL" id="KAA1189157.1"/>
    </source>
</evidence>
<evidence type="ECO:0000256" key="5">
    <source>
        <dbReference type="ARBA" id="ARBA00012588"/>
    </source>
</evidence>
<keyword evidence="8 11" id="KW-0808">Transferase</keyword>
<evidence type="ECO:0000256" key="9">
    <source>
        <dbReference type="ARBA" id="ARBA00023056"/>
    </source>
</evidence>
<dbReference type="EMBL" id="VTUX01000008">
    <property type="protein sequence ID" value="KAA1189157.1"/>
    <property type="molecule type" value="Genomic_DNA"/>
</dbReference>
<organism evidence="14 15">
    <name type="scientific">Pseudohalioglobus sediminis</name>
    <dbReference type="NCBI Taxonomy" id="2606449"/>
    <lineage>
        <taxon>Bacteria</taxon>
        <taxon>Pseudomonadati</taxon>
        <taxon>Pseudomonadota</taxon>
        <taxon>Gammaproteobacteria</taxon>
        <taxon>Cellvibrionales</taxon>
        <taxon>Halieaceae</taxon>
        <taxon>Pseudohalioglobus</taxon>
    </lineage>
</organism>
<dbReference type="GO" id="GO:0004373">
    <property type="term" value="F:alpha-1,4-glucan glucosyltransferase (UDP-glucose donor) activity"/>
    <property type="evidence" value="ECO:0007669"/>
    <property type="project" value="InterPro"/>
</dbReference>
<evidence type="ECO:0000256" key="4">
    <source>
        <dbReference type="ARBA" id="ARBA00010281"/>
    </source>
</evidence>
<evidence type="ECO:0000256" key="8">
    <source>
        <dbReference type="ARBA" id="ARBA00022679"/>
    </source>
</evidence>
<protein>
    <recommendedName>
        <fullName evidence="6 11">Glycogen synthase</fullName>
        <ecNumber evidence="5 11">2.4.1.21</ecNumber>
    </recommendedName>
    <alternativeName>
        <fullName evidence="10 11">Starch [bacterial glycogen] synthase</fullName>
    </alternativeName>
</protein>
<dbReference type="Pfam" id="PF00534">
    <property type="entry name" value="Glycos_transf_1"/>
    <property type="match status" value="1"/>
</dbReference>
<comment type="pathway">
    <text evidence="3 11">Glycan biosynthesis; glycogen biosynthesis.</text>
</comment>
<gene>
    <name evidence="11 14" type="primary">glgA</name>
    <name evidence="14" type="ORF">F0M18_15890</name>
</gene>
<dbReference type="NCBIfam" id="TIGR02095">
    <property type="entry name" value="glgA"/>
    <property type="match status" value="1"/>
</dbReference>
<dbReference type="UniPathway" id="UPA00164"/>
<evidence type="ECO:0000256" key="6">
    <source>
        <dbReference type="ARBA" id="ARBA00019935"/>
    </source>
</evidence>
<keyword evidence="15" id="KW-1185">Reference proteome</keyword>
<keyword evidence="7 11" id="KW-0328">Glycosyltransferase</keyword>
<dbReference type="PANTHER" id="PTHR45825:SF11">
    <property type="entry name" value="ALPHA AMYLASE DOMAIN-CONTAINING PROTEIN"/>
    <property type="match status" value="1"/>
</dbReference>
<evidence type="ECO:0000259" key="13">
    <source>
        <dbReference type="Pfam" id="PF08323"/>
    </source>
</evidence>
<evidence type="ECO:0000259" key="12">
    <source>
        <dbReference type="Pfam" id="PF00534"/>
    </source>
</evidence>
<feature type="domain" description="Glycosyl transferase family 1" evidence="12">
    <location>
        <begin position="302"/>
        <end position="459"/>
    </location>
</feature>
<evidence type="ECO:0000256" key="1">
    <source>
        <dbReference type="ARBA" id="ARBA00001478"/>
    </source>
</evidence>
<dbReference type="SUPFAM" id="SSF53756">
    <property type="entry name" value="UDP-Glycosyltransferase/glycogen phosphorylase"/>
    <property type="match status" value="1"/>
</dbReference>
<dbReference type="EC" id="2.4.1.21" evidence="5 11"/>
<comment type="function">
    <text evidence="2 11">Synthesizes alpha-1,4-glucan chains using ADP-glucose.</text>
</comment>
<dbReference type="GO" id="GO:0005978">
    <property type="term" value="P:glycogen biosynthetic process"/>
    <property type="evidence" value="ECO:0007669"/>
    <property type="project" value="UniProtKB-UniRule"/>
</dbReference>
<dbReference type="RefSeq" id="WP_149612455.1">
    <property type="nucleotide sequence ID" value="NZ_VTUX01000008.1"/>
</dbReference>
<accession>A0A5B0WRT3</accession>
<feature type="domain" description="Starch synthase catalytic" evidence="13">
    <location>
        <begin position="11"/>
        <end position="244"/>
    </location>
</feature>
<comment type="similarity">
    <text evidence="4 11">Belongs to the glycosyltransferase 1 family. Bacterial/plant glycogen synthase subfamily.</text>
</comment>
<evidence type="ECO:0000256" key="11">
    <source>
        <dbReference type="HAMAP-Rule" id="MF_00484"/>
    </source>
</evidence>
<dbReference type="CDD" id="cd03791">
    <property type="entry name" value="GT5_Glycogen_synthase_DULL1-like"/>
    <property type="match status" value="1"/>
</dbReference>
<reference evidence="14 15" key="1">
    <citation type="submission" date="2019-09" db="EMBL/GenBank/DDBJ databases">
        <authorList>
            <person name="Chen X.-Y."/>
        </authorList>
    </citation>
    <scope>NUCLEOTIDE SEQUENCE [LARGE SCALE GENOMIC DNA]</scope>
    <source>
        <strain evidence="14 15">NY5</strain>
    </source>
</reference>
<proteinExistence type="inferred from homology"/>
<dbReference type="Pfam" id="PF08323">
    <property type="entry name" value="Glyco_transf_5"/>
    <property type="match status" value="1"/>
</dbReference>
<feature type="binding site" evidence="11">
    <location>
        <position position="23"/>
    </location>
    <ligand>
        <name>ADP-alpha-D-glucose</name>
        <dbReference type="ChEBI" id="CHEBI:57498"/>
    </ligand>
</feature>
<evidence type="ECO:0000256" key="10">
    <source>
        <dbReference type="ARBA" id="ARBA00031722"/>
    </source>
</evidence>
<name>A0A5B0WRT3_9GAMM</name>
<comment type="caution">
    <text evidence="14">The sequence shown here is derived from an EMBL/GenBank/DDBJ whole genome shotgun (WGS) entry which is preliminary data.</text>
</comment>
<sequence>MSERAAQRSRLLFVASEVYPLVKTGGLADVAGSLPTVLADMGLDVRILVPGYGDVLDKVDDAVEIGSFACAGDEVTLLETALPGSGVRTWLLQHPLFSARAGNPYHDAAGQPWADNAQRFMLLSRAAAAIACGDTALGWQAEVLHCNDWHTGPAIALAHERTPRPRTVFTIHNLAHMGMFDRATFERLQLPAHFWSGEGMEFYDQLCFIKGGLSYADWITTVSPTYAREICESPGGMGLEGLLHHRREQLVGILNGIDEAVWNPATDPLLEQNYDSERLDLKQRNKASLLRELGLDDAADIPLFGFVGRLAEQKGVELLLPLLDELLQTPAQLVMLGTGDARLEQALAQLAARHPGRAAVILAYNESLAHRIEAAADVFLMPSLFEPCGLNQMYSLRYGTLPLVRAVGGLADTVTHASEANLAAGTATGFVFEQPDSQALRSVLQQALSLWPDRAAWRRMQRTAMAQDFSWQRSARNYLALYGLEETVE</sequence>
<evidence type="ECO:0000256" key="7">
    <source>
        <dbReference type="ARBA" id="ARBA00022676"/>
    </source>
</evidence>
<dbReference type="InterPro" id="IPR011835">
    <property type="entry name" value="GS/SS"/>
</dbReference>
<dbReference type="GO" id="GO:0005829">
    <property type="term" value="C:cytosol"/>
    <property type="evidence" value="ECO:0007669"/>
    <property type="project" value="TreeGrafter"/>
</dbReference>
<comment type="catalytic activity">
    <reaction evidence="1 11">
        <text>[(1-&gt;4)-alpha-D-glucosyl](n) + ADP-alpha-D-glucose = [(1-&gt;4)-alpha-D-glucosyl](n+1) + ADP + H(+)</text>
        <dbReference type="Rhea" id="RHEA:18189"/>
        <dbReference type="Rhea" id="RHEA-COMP:9584"/>
        <dbReference type="Rhea" id="RHEA-COMP:9587"/>
        <dbReference type="ChEBI" id="CHEBI:15378"/>
        <dbReference type="ChEBI" id="CHEBI:15444"/>
        <dbReference type="ChEBI" id="CHEBI:57498"/>
        <dbReference type="ChEBI" id="CHEBI:456216"/>
        <dbReference type="EC" id="2.4.1.21"/>
    </reaction>
</comment>
<dbReference type="HAMAP" id="MF_00484">
    <property type="entry name" value="Glycogen_synth"/>
    <property type="match status" value="1"/>
</dbReference>
<dbReference type="NCBIfam" id="NF001899">
    <property type="entry name" value="PRK00654.1-2"/>
    <property type="match status" value="1"/>
</dbReference>
<dbReference type="Gene3D" id="3.40.50.2000">
    <property type="entry name" value="Glycogen Phosphorylase B"/>
    <property type="match status" value="2"/>
</dbReference>
<evidence type="ECO:0000256" key="2">
    <source>
        <dbReference type="ARBA" id="ARBA00002764"/>
    </source>
</evidence>
<dbReference type="Proteomes" id="UP000323708">
    <property type="component" value="Unassembled WGS sequence"/>
</dbReference>
<keyword evidence="9 11" id="KW-0320">Glycogen biosynthesis</keyword>
<evidence type="ECO:0000256" key="3">
    <source>
        <dbReference type="ARBA" id="ARBA00004964"/>
    </source>
</evidence>
<dbReference type="GO" id="GO:0009011">
    <property type="term" value="F:alpha-1,4-glucan glucosyltransferase (ADP-glucose donor) activity"/>
    <property type="evidence" value="ECO:0007669"/>
    <property type="project" value="UniProtKB-UniRule"/>
</dbReference>
<evidence type="ECO:0000313" key="15">
    <source>
        <dbReference type="Proteomes" id="UP000323708"/>
    </source>
</evidence>
<dbReference type="PANTHER" id="PTHR45825">
    <property type="entry name" value="GRANULE-BOUND STARCH SYNTHASE 1, CHLOROPLASTIC/AMYLOPLASTIC"/>
    <property type="match status" value="1"/>
</dbReference>
<dbReference type="InterPro" id="IPR001296">
    <property type="entry name" value="Glyco_trans_1"/>
</dbReference>
<dbReference type="InterPro" id="IPR013534">
    <property type="entry name" value="Starch_synth_cat_dom"/>
</dbReference>